<evidence type="ECO:0000256" key="3">
    <source>
        <dbReference type="ARBA" id="ARBA00022741"/>
    </source>
</evidence>
<protein>
    <submittedName>
        <fullName evidence="6">Peptide/nickel transport system ATP-binding protein/oligopeptide transport system ATP-binding protein</fullName>
    </submittedName>
</protein>
<organism evidence="6 7">
    <name type="scientific">Pseudonocardia kunmingensis</name>
    <dbReference type="NCBI Taxonomy" id="630975"/>
    <lineage>
        <taxon>Bacteria</taxon>
        <taxon>Bacillati</taxon>
        <taxon>Actinomycetota</taxon>
        <taxon>Actinomycetes</taxon>
        <taxon>Pseudonocardiales</taxon>
        <taxon>Pseudonocardiaceae</taxon>
        <taxon>Pseudonocardia</taxon>
    </lineage>
</organism>
<dbReference type="InterPro" id="IPR003439">
    <property type="entry name" value="ABC_transporter-like_ATP-bd"/>
</dbReference>
<evidence type="ECO:0000259" key="5">
    <source>
        <dbReference type="PROSITE" id="PS50893"/>
    </source>
</evidence>
<dbReference type="GO" id="GO:0015833">
    <property type="term" value="P:peptide transport"/>
    <property type="evidence" value="ECO:0007669"/>
    <property type="project" value="InterPro"/>
</dbReference>
<evidence type="ECO:0000256" key="4">
    <source>
        <dbReference type="ARBA" id="ARBA00022840"/>
    </source>
</evidence>
<comment type="similarity">
    <text evidence="1">Belongs to the ABC transporter superfamily.</text>
</comment>
<dbReference type="PANTHER" id="PTHR43776:SF7">
    <property type="entry name" value="D,D-DIPEPTIDE TRANSPORT ATP-BINDING PROTEIN DDPF-RELATED"/>
    <property type="match status" value="1"/>
</dbReference>
<dbReference type="InterPro" id="IPR050319">
    <property type="entry name" value="ABC_transp_ATP-bind"/>
</dbReference>
<keyword evidence="4 6" id="KW-0067">ATP-binding</keyword>
<comment type="caution">
    <text evidence="6">The sequence shown here is derived from an EMBL/GenBank/DDBJ whole genome shotgun (WGS) entry which is preliminary data.</text>
</comment>
<reference evidence="6 7" key="1">
    <citation type="submission" date="2019-06" db="EMBL/GenBank/DDBJ databases">
        <title>Sequencing the genomes of 1000 actinobacteria strains.</title>
        <authorList>
            <person name="Klenk H.-P."/>
        </authorList>
    </citation>
    <scope>NUCLEOTIDE SEQUENCE [LARGE SCALE GENOMIC DNA]</scope>
    <source>
        <strain evidence="6 7">DSM 45301</strain>
    </source>
</reference>
<dbReference type="Proteomes" id="UP000315677">
    <property type="component" value="Unassembled WGS sequence"/>
</dbReference>
<name>A0A543DPS3_9PSEU</name>
<dbReference type="PROSITE" id="PS00211">
    <property type="entry name" value="ABC_TRANSPORTER_1"/>
    <property type="match status" value="1"/>
</dbReference>
<dbReference type="PROSITE" id="PS50893">
    <property type="entry name" value="ABC_TRANSPORTER_2"/>
    <property type="match status" value="1"/>
</dbReference>
<evidence type="ECO:0000256" key="1">
    <source>
        <dbReference type="ARBA" id="ARBA00005417"/>
    </source>
</evidence>
<dbReference type="GO" id="GO:0055085">
    <property type="term" value="P:transmembrane transport"/>
    <property type="evidence" value="ECO:0007669"/>
    <property type="project" value="UniProtKB-ARBA"/>
</dbReference>
<dbReference type="InterPro" id="IPR013563">
    <property type="entry name" value="Oligopep_ABC_C"/>
</dbReference>
<keyword evidence="3" id="KW-0547">Nucleotide-binding</keyword>
<proteinExistence type="inferred from homology"/>
<dbReference type="PANTHER" id="PTHR43776">
    <property type="entry name" value="TRANSPORT ATP-BINDING PROTEIN"/>
    <property type="match status" value="1"/>
</dbReference>
<dbReference type="InterPro" id="IPR017871">
    <property type="entry name" value="ABC_transporter-like_CS"/>
</dbReference>
<dbReference type="Pfam" id="PF08352">
    <property type="entry name" value="oligo_HPY"/>
    <property type="match status" value="1"/>
</dbReference>
<gene>
    <name evidence="6" type="ORF">FB558_3872</name>
</gene>
<dbReference type="Pfam" id="PF00005">
    <property type="entry name" value="ABC_tran"/>
    <property type="match status" value="1"/>
</dbReference>
<dbReference type="SMART" id="SM00382">
    <property type="entry name" value="AAA"/>
    <property type="match status" value="1"/>
</dbReference>
<dbReference type="CDD" id="cd03257">
    <property type="entry name" value="ABC_NikE_OppD_transporters"/>
    <property type="match status" value="1"/>
</dbReference>
<dbReference type="RefSeq" id="WP_142055369.1">
    <property type="nucleotide sequence ID" value="NZ_VFPA01000002.1"/>
</dbReference>
<dbReference type="SUPFAM" id="SSF52540">
    <property type="entry name" value="P-loop containing nucleoside triphosphate hydrolases"/>
    <property type="match status" value="1"/>
</dbReference>
<dbReference type="OrthoDB" id="5170605at2"/>
<dbReference type="GO" id="GO:0016887">
    <property type="term" value="F:ATP hydrolysis activity"/>
    <property type="evidence" value="ECO:0007669"/>
    <property type="project" value="InterPro"/>
</dbReference>
<dbReference type="EMBL" id="VFPA01000002">
    <property type="protein sequence ID" value="TQM11314.1"/>
    <property type="molecule type" value="Genomic_DNA"/>
</dbReference>
<dbReference type="InterPro" id="IPR003593">
    <property type="entry name" value="AAA+_ATPase"/>
</dbReference>
<dbReference type="GO" id="GO:0005524">
    <property type="term" value="F:ATP binding"/>
    <property type="evidence" value="ECO:0007669"/>
    <property type="project" value="UniProtKB-KW"/>
</dbReference>
<dbReference type="Gene3D" id="3.40.50.300">
    <property type="entry name" value="P-loop containing nucleotide triphosphate hydrolases"/>
    <property type="match status" value="1"/>
</dbReference>
<evidence type="ECO:0000256" key="2">
    <source>
        <dbReference type="ARBA" id="ARBA00022448"/>
    </source>
</evidence>
<dbReference type="InterPro" id="IPR027417">
    <property type="entry name" value="P-loop_NTPase"/>
</dbReference>
<accession>A0A543DPS3</accession>
<keyword evidence="2" id="KW-0813">Transport</keyword>
<feature type="domain" description="ABC transporter" evidence="5">
    <location>
        <begin position="14"/>
        <end position="264"/>
    </location>
</feature>
<sequence>MADTTSATGSAPALTVTGLRKSFPAQRNLLGRVTRTVDAVRGVDFEVRAGETLALVGESGAGKSTVGRLVLRLIDPDAGEVGVLGRDITQLAGRELRAMRGRATMIFQDPYKSLDPRSQIRHSLAEPLIAQGRWGRRGRVERLGELLERVGLAPHYLDRFPYEMSGGQLQRVAVARALATDPELVVCDEPVAALDMSIRSHVINLLRDLQRERNLAYLFVSHDLSLVRVIADRIAVMRRGEIVECRPTAELFADPQHSYTRELLSAIPAAHPRNRTFRAAPAA</sequence>
<evidence type="ECO:0000313" key="6">
    <source>
        <dbReference type="EMBL" id="TQM11314.1"/>
    </source>
</evidence>
<evidence type="ECO:0000313" key="7">
    <source>
        <dbReference type="Proteomes" id="UP000315677"/>
    </source>
</evidence>
<dbReference type="AlphaFoldDB" id="A0A543DPS3"/>
<keyword evidence="7" id="KW-1185">Reference proteome</keyword>